<dbReference type="EMBL" id="JBHFGU010000001">
    <property type="protein sequence ID" value="MFB2618391.1"/>
    <property type="molecule type" value="Genomic_DNA"/>
</dbReference>
<dbReference type="Pfam" id="PF13730">
    <property type="entry name" value="HTH_36"/>
    <property type="match status" value="1"/>
</dbReference>
<protein>
    <submittedName>
        <fullName evidence="2">Helix-turn-helix domain-containing protein</fullName>
    </submittedName>
</protein>
<keyword evidence="3" id="KW-1185">Reference proteome</keyword>
<dbReference type="Proteomes" id="UP001576708">
    <property type="component" value="Unassembled WGS sequence"/>
</dbReference>
<sequence length="445" mass="51055">MYLSAINIELSLPKEKHLLGARNGGESFAKPELKFFLIRLIFIYGIDEIRESSVETLAKRLGVSKNTVVNGFSLLCQVGLYSKSLSKVKSSSLKGRPTCEYRPTERLKELVDEEQVDCNWEVLIEDVLGDCSTGEDGPRHPLKLANRLLLITFLRHADKYGEVTTLGYSYLHRLTGMSKQQLASQRKKLASLGYIIDYQPGGPEYAVKLVPQSKSQYSINTCHAKFPEFTTAFTKHIELINQWEMNLRLLLQAAAEIENTRQQVLRAQSDNETELAFAESFHLNALRKFDTIVGYDNAWVCSRFFYEKFRKKLNFNTLNRMTVSYASSMLSNHWELFSERGLLCHQLKIVPSLKKQISEDFSLNGIGKPEMFQFSDLKLSNDLLVESISEVLIYNSFNLAKCVHRDLTDFVDHKPTGRVRRIRIFPMEYITPTMHLPIKVDLTEK</sequence>
<comment type="caution">
    <text evidence="2">The sequence shown here is derived from an EMBL/GenBank/DDBJ whole genome shotgun (WGS) entry which is preliminary data.</text>
</comment>
<keyword evidence="1" id="KW-0175">Coiled coil</keyword>
<organism evidence="2 3">
    <name type="scientific">Shewanella mangrovisoli</name>
    <dbReference type="NCBI Taxonomy" id="2864211"/>
    <lineage>
        <taxon>Bacteria</taxon>
        <taxon>Pseudomonadati</taxon>
        <taxon>Pseudomonadota</taxon>
        <taxon>Gammaproteobacteria</taxon>
        <taxon>Alteromonadales</taxon>
        <taxon>Shewanellaceae</taxon>
        <taxon>Shewanella</taxon>
    </lineage>
</organism>
<name>A0ABV4VDN0_9GAMM</name>
<reference evidence="2 3" key="1">
    <citation type="submission" date="2024-09" db="EMBL/GenBank/DDBJ databases">
        <authorList>
            <person name="Zhang Y."/>
        </authorList>
    </citation>
    <scope>NUCLEOTIDE SEQUENCE [LARGE SCALE GENOMIC DNA]</scope>
    <source>
        <strain evidence="2 3">ZJ318</strain>
    </source>
</reference>
<evidence type="ECO:0000313" key="3">
    <source>
        <dbReference type="Proteomes" id="UP001576708"/>
    </source>
</evidence>
<proteinExistence type="predicted"/>
<gene>
    <name evidence="2" type="ORF">ACE02W_01020</name>
</gene>
<evidence type="ECO:0000256" key="1">
    <source>
        <dbReference type="SAM" id="Coils"/>
    </source>
</evidence>
<evidence type="ECO:0000313" key="2">
    <source>
        <dbReference type="EMBL" id="MFB2618391.1"/>
    </source>
</evidence>
<feature type="coiled-coil region" evidence="1">
    <location>
        <begin position="240"/>
        <end position="270"/>
    </location>
</feature>
<dbReference type="RefSeq" id="WP_342200506.1">
    <property type="nucleotide sequence ID" value="NZ_JBCATE010000001.1"/>
</dbReference>
<accession>A0ABV4VDN0</accession>